<reference evidence="1 2" key="2">
    <citation type="journal article" date="2019" name="G3 (Bethesda)">
        <title>Hybrid Assembly of the Genome of the Entomopathogenic Nematode Steinernema carpocapsae Identifies the X-Chromosome.</title>
        <authorList>
            <person name="Serra L."/>
            <person name="Macchietto M."/>
            <person name="Macias-Munoz A."/>
            <person name="McGill C.J."/>
            <person name="Rodriguez I.M."/>
            <person name="Rodriguez B."/>
            <person name="Murad R."/>
            <person name="Mortazavi A."/>
        </authorList>
    </citation>
    <scope>NUCLEOTIDE SEQUENCE [LARGE SCALE GENOMIC DNA]</scope>
    <source>
        <strain evidence="1 2">ALL</strain>
    </source>
</reference>
<accession>A0A4U5N0A3</accession>
<name>A0A4U5N0A3_STECR</name>
<dbReference type="AlphaFoldDB" id="A0A4U5N0A3"/>
<evidence type="ECO:0000313" key="2">
    <source>
        <dbReference type="Proteomes" id="UP000298663"/>
    </source>
</evidence>
<organism evidence="1 2">
    <name type="scientific">Steinernema carpocapsae</name>
    <name type="common">Entomopathogenic nematode</name>
    <dbReference type="NCBI Taxonomy" id="34508"/>
    <lineage>
        <taxon>Eukaryota</taxon>
        <taxon>Metazoa</taxon>
        <taxon>Ecdysozoa</taxon>
        <taxon>Nematoda</taxon>
        <taxon>Chromadorea</taxon>
        <taxon>Rhabditida</taxon>
        <taxon>Tylenchina</taxon>
        <taxon>Panagrolaimomorpha</taxon>
        <taxon>Strongyloidoidea</taxon>
        <taxon>Steinernematidae</taxon>
        <taxon>Steinernema</taxon>
    </lineage>
</organism>
<proteinExistence type="predicted"/>
<gene>
    <name evidence="1" type="ORF">L596_016963</name>
</gene>
<dbReference type="EMBL" id="AZBU02000005">
    <property type="protein sequence ID" value="TKR75710.1"/>
    <property type="molecule type" value="Genomic_DNA"/>
</dbReference>
<comment type="caution">
    <text evidence="1">The sequence shown here is derived from an EMBL/GenBank/DDBJ whole genome shotgun (WGS) entry which is preliminary data.</text>
</comment>
<keyword evidence="2" id="KW-1185">Reference proteome</keyword>
<sequence length="118" mass="12744">MSKPKPKMLQVASPSLLSPLFERGRPQPAHHAVRGIVLPAPARDVLMRIYSLRSGPPNTVGLCFKHNRSCNVLGDPEHAPGRVNHFVCAGATDRSGLVHFVCAGATDRSGLVHAHKRN</sequence>
<evidence type="ECO:0000313" key="1">
    <source>
        <dbReference type="EMBL" id="TKR75710.1"/>
    </source>
</evidence>
<dbReference type="Proteomes" id="UP000298663">
    <property type="component" value="Unassembled WGS sequence"/>
</dbReference>
<protein>
    <submittedName>
        <fullName evidence="1">Uncharacterized protein</fullName>
    </submittedName>
</protein>
<reference evidence="1 2" key="1">
    <citation type="journal article" date="2015" name="Genome Biol.">
        <title>Comparative genomics of Steinernema reveals deeply conserved gene regulatory networks.</title>
        <authorList>
            <person name="Dillman A.R."/>
            <person name="Macchietto M."/>
            <person name="Porter C.F."/>
            <person name="Rogers A."/>
            <person name="Williams B."/>
            <person name="Antoshechkin I."/>
            <person name="Lee M.M."/>
            <person name="Goodwin Z."/>
            <person name="Lu X."/>
            <person name="Lewis E.E."/>
            <person name="Goodrich-Blair H."/>
            <person name="Stock S.P."/>
            <person name="Adams B.J."/>
            <person name="Sternberg P.W."/>
            <person name="Mortazavi A."/>
        </authorList>
    </citation>
    <scope>NUCLEOTIDE SEQUENCE [LARGE SCALE GENOMIC DNA]</scope>
    <source>
        <strain evidence="1 2">ALL</strain>
    </source>
</reference>